<protein>
    <recommendedName>
        <fullName evidence="3">Phosphoserine phosphatase</fullName>
    </recommendedName>
</protein>
<dbReference type="SUPFAM" id="SSF56784">
    <property type="entry name" value="HAD-like"/>
    <property type="match status" value="1"/>
</dbReference>
<dbReference type="Proteomes" id="UP000612585">
    <property type="component" value="Unassembled WGS sequence"/>
</dbReference>
<dbReference type="EMBL" id="BOPG01000076">
    <property type="protein sequence ID" value="GIJ62275.1"/>
    <property type="molecule type" value="Genomic_DNA"/>
</dbReference>
<evidence type="ECO:0000313" key="1">
    <source>
        <dbReference type="EMBL" id="GIJ62275.1"/>
    </source>
</evidence>
<name>A0A8J4E4T0_9ACTN</name>
<evidence type="ECO:0000313" key="2">
    <source>
        <dbReference type="Proteomes" id="UP000612585"/>
    </source>
</evidence>
<accession>A0A8J4E4T0</accession>
<dbReference type="InterPro" id="IPR023214">
    <property type="entry name" value="HAD_sf"/>
</dbReference>
<evidence type="ECO:0008006" key="3">
    <source>
        <dbReference type="Google" id="ProtNLM"/>
    </source>
</evidence>
<sequence>MATELGVDLGRCVAVGDGRSDLPLFATVELTIAFNATPAARAAAHVQVDTTDLRAVLPHFAAWLNAPHTS</sequence>
<dbReference type="InterPro" id="IPR036412">
    <property type="entry name" value="HAD-like_sf"/>
</dbReference>
<proteinExistence type="predicted"/>
<keyword evidence="2" id="KW-1185">Reference proteome</keyword>
<dbReference type="Pfam" id="PF08282">
    <property type="entry name" value="Hydrolase_3"/>
    <property type="match status" value="1"/>
</dbReference>
<dbReference type="AlphaFoldDB" id="A0A8J4E4T0"/>
<comment type="caution">
    <text evidence="1">The sequence shown here is derived from an EMBL/GenBank/DDBJ whole genome shotgun (WGS) entry which is preliminary data.</text>
</comment>
<dbReference type="RefSeq" id="WP_204007813.1">
    <property type="nucleotide sequence ID" value="NZ_BOPG01000076.1"/>
</dbReference>
<organism evidence="1 2">
    <name type="scientific">Virgisporangium aurantiacum</name>
    <dbReference type="NCBI Taxonomy" id="175570"/>
    <lineage>
        <taxon>Bacteria</taxon>
        <taxon>Bacillati</taxon>
        <taxon>Actinomycetota</taxon>
        <taxon>Actinomycetes</taxon>
        <taxon>Micromonosporales</taxon>
        <taxon>Micromonosporaceae</taxon>
        <taxon>Virgisporangium</taxon>
    </lineage>
</organism>
<gene>
    <name evidence="1" type="ORF">Vau01_097910</name>
</gene>
<dbReference type="Gene3D" id="3.40.50.1000">
    <property type="entry name" value="HAD superfamily/HAD-like"/>
    <property type="match status" value="1"/>
</dbReference>
<reference evidence="1" key="1">
    <citation type="submission" date="2021-01" db="EMBL/GenBank/DDBJ databases">
        <title>Whole genome shotgun sequence of Virgisporangium aurantiacum NBRC 16421.</title>
        <authorList>
            <person name="Komaki H."/>
            <person name="Tamura T."/>
        </authorList>
    </citation>
    <scope>NUCLEOTIDE SEQUENCE</scope>
    <source>
        <strain evidence="1">NBRC 16421</strain>
    </source>
</reference>